<dbReference type="SUPFAM" id="SSF47781">
    <property type="entry name" value="RuvA domain 2-like"/>
    <property type="match status" value="1"/>
</dbReference>
<dbReference type="GO" id="GO:0015627">
    <property type="term" value="C:type II protein secretion system complex"/>
    <property type="evidence" value="ECO:0007669"/>
    <property type="project" value="TreeGrafter"/>
</dbReference>
<sequence length="211" mass="22878">MEKLLSNKRVMILISGVITVLALLFFTTEFFSEESESEPIMFEDLEEKKQDSKSAPDKNTGLPAADIFVDIKGAVKKPGVYQAEPGERVIDLINKAGSFKEGADQNKVNLAQAVADQMVIFVPLEGEQAVEAIQNMPADAGSETSEGAKVNINTATEEELQTLTGIGPSKAAAILEFRKQNGGFKNADDLKKISGIGDKTFEKIKDRVLVQ</sequence>
<dbReference type="AlphaFoldDB" id="A0A2N5M9B4"/>
<protein>
    <submittedName>
        <fullName evidence="3">Competence protein ComEA</fullName>
    </submittedName>
</protein>
<accession>A0A2N5M9B4</accession>
<keyword evidence="1" id="KW-1133">Transmembrane helix</keyword>
<feature type="domain" description="Helix-hairpin-helix DNA-binding motif class 1" evidence="2">
    <location>
        <begin position="158"/>
        <end position="177"/>
    </location>
</feature>
<dbReference type="InterPro" id="IPR010994">
    <property type="entry name" value="RuvA_2-like"/>
</dbReference>
<dbReference type="RefSeq" id="WP_101640603.1">
    <property type="nucleotide sequence ID" value="NZ_PGUY01000014.1"/>
</dbReference>
<dbReference type="NCBIfam" id="TIGR00426">
    <property type="entry name" value="competence protein ComEA helix-hairpin-helix repeat region"/>
    <property type="match status" value="1"/>
</dbReference>
<proteinExistence type="predicted"/>
<dbReference type="Pfam" id="PF12836">
    <property type="entry name" value="HHH_3"/>
    <property type="match status" value="1"/>
</dbReference>
<evidence type="ECO:0000256" key="1">
    <source>
        <dbReference type="SAM" id="Phobius"/>
    </source>
</evidence>
<dbReference type="PANTHER" id="PTHR21180">
    <property type="entry name" value="ENDONUCLEASE/EXONUCLEASE/PHOSPHATASE FAMILY DOMAIN-CONTAINING PROTEIN 1"/>
    <property type="match status" value="1"/>
</dbReference>
<dbReference type="InterPro" id="IPR019554">
    <property type="entry name" value="Soluble_ligand-bd"/>
</dbReference>
<gene>
    <name evidence="3" type="ORF">CUU66_05160</name>
</gene>
<dbReference type="PANTHER" id="PTHR21180:SF32">
    <property type="entry name" value="ENDONUCLEASE_EXONUCLEASE_PHOSPHATASE FAMILY DOMAIN-CONTAINING PROTEIN 1"/>
    <property type="match status" value="1"/>
</dbReference>
<evidence type="ECO:0000313" key="4">
    <source>
        <dbReference type="Proteomes" id="UP000234748"/>
    </source>
</evidence>
<dbReference type="InterPro" id="IPR004509">
    <property type="entry name" value="Competence_ComEA_HhH"/>
</dbReference>
<organism evidence="3 4">
    <name type="scientific">Peribacillus deserti</name>
    <dbReference type="NCBI Taxonomy" id="673318"/>
    <lineage>
        <taxon>Bacteria</taxon>
        <taxon>Bacillati</taxon>
        <taxon>Bacillota</taxon>
        <taxon>Bacilli</taxon>
        <taxon>Bacillales</taxon>
        <taxon>Bacillaceae</taxon>
        <taxon>Peribacillus</taxon>
    </lineage>
</organism>
<dbReference type="GO" id="GO:0003677">
    <property type="term" value="F:DNA binding"/>
    <property type="evidence" value="ECO:0007669"/>
    <property type="project" value="InterPro"/>
</dbReference>
<name>A0A2N5M9B4_9BACI</name>
<dbReference type="OrthoDB" id="9790239at2"/>
<dbReference type="Gene3D" id="3.10.560.10">
    <property type="entry name" value="Outer membrane lipoprotein wza domain like"/>
    <property type="match status" value="1"/>
</dbReference>
<dbReference type="EMBL" id="PGUY01000014">
    <property type="protein sequence ID" value="PLT30940.1"/>
    <property type="molecule type" value="Genomic_DNA"/>
</dbReference>
<dbReference type="InterPro" id="IPR003583">
    <property type="entry name" value="Hlx-hairpin-Hlx_DNA-bd_motif"/>
</dbReference>
<evidence type="ECO:0000259" key="2">
    <source>
        <dbReference type="SMART" id="SM00278"/>
    </source>
</evidence>
<dbReference type="Pfam" id="PF10531">
    <property type="entry name" value="SLBB"/>
    <property type="match status" value="1"/>
</dbReference>
<comment type="caution">
    <text evidence="3">The sequence shown here is derived from an EMBL/GenBank/DDBJ whole genome shotgun (WGS) entry which is preliminary data.</text>
</comment>
<keyword evidence="1" id="KW-0812">Transmembrane</keyword>
<feature type="transmembrane region" description="Helical" evidence="1">
    <location>
        <begin position="12"/>
        <end position="31"/>
    </location>
</feature>
<reference evidence="3 4" key="1">
    <citation type="submission" date="2017-11" db="EMBL/GenBank/DDBJ databases">
        <title>Comparitive Functional Genomics of Dry Heat Resistant strains isolated from the Viking Spacecraft.</title>
        <authorList>
            <person name="Seuylemezian A."/>
            <person name="Cooper K."/>
            <person name="Vaishampayan P."/>
        </authorList>
    </citation>
    <scope>NUCLEOTIDE SEQUENCE [LARGE SCALE GENOMIC DNA]</scope>
    <source>
        <strain evidence="3 4">V1-29</strain>
    </source>
</reference>
<feature type="domain" description="Helix-hairpin-helix DNA-binding motif class 1" evidence="2">
    <location>
        <begin position="188"/>
        <end position="207"/>
    </location>
</feature>
<dbReference type="GO" id="GO:0015628">
    <property type="term" value="P:protein secretion by the type II secretion system"/>
    <property type="evidence" value="ECO:0007669"/>
    <property type="project" value="TreeGrafter"/>
</dbReference>
<dbReference type="SMART" id="SM00278">
    <property type="entry name" value="HhH1"/>
    <property type="match status" value="2"/>
</dbReference>
<keyword evidence="4" id="KW-1185">Reference proteome</keyword>
<evidence type="ECO:0000313" key="3">
    <source>
        <dbReference type="EMBL" id="PLT30940.1"/>
    </source>
</evidence>
<keyword evidence="1" id="KW-0472">Membrane</keyword>
<dbReference type="Gene3D" id="1.10.150.310">
    <property type="entry name" value="Tex RuvX-like domain-like"/>
    <property type="match status" value="1"/>
</dbReference>
<dbReference type="InterPro" id="IPR051675">
    <property type="entry name" value="Endo/Exo/Phosphatase_dom_1"/>
</dbReference>
<dbReference type="Proteomes" id="UP000234748">
    <property type="component" value="Unassembled WGS sequence"/>
</dbReference>
<dbReference type="GO" id="GO:0006281">
    <property type="term" value="P:DNA repair"/>
    <property type="evidence" value="ECO:0007669"/>
    <property type="project" value="InterPro"/>
</dbReference>